<dbReference type="GO" id="GO:0006096">
    <property type="term" value="P:glycolytic process"/>
    <property type="evidence" value="ECO:0007669"/>
    <property type="project" value="UniProtKB-KW"/>
</dbReference>
<keyword evidence="5" id="KW-0479">Metal-binding</keyword>
<keyword evidence="6" id="KW-0324">Glycolysis</keyword>
<evidence type="ECO:0000256" key="7">
    <source>
        <dbReference type="ARBA" id="ARBA00023211"/>
    </source>
</evidence>
<dbReference type="SUPFAM" id="SSF53649">
    <property type="entry name" value="Alkaline phosphatase-like"/>
    <property type="match status" value="1"/>
</dbReference>
<keyword evidence="8" id="KW-0413">Isomerase</keyword>
<dbReference type="AlphaFoldDB" id="A0A8T5GG96"/>
<dbReference type="EC" id="5.4.2.12" evidence="4"/>
<evidence type="ECO:0000256" key="2">
    <source>
        <dbReference type="ARBA" id="ARBA00004798"/>
    </source>
</evidence>
<dbReference type="InterPro" id="IPR017850">
    <property type="entry name" value="Alkaline_phosphatase_core_sf"/>
</dbReference>
<dbReference type="GO" id="GO:0006007">
    <property type="term" value="P:glucose catabolic process"/>
    <property type="evidence" value="ECO:0007669"/>
    <property type="project" value="InterPro"/>
</dbReference>
<proteinExistence type="inferred from homology"/>
<comment type="caution">
    <text evidence="10">The sequence shown here is derived from an EMBL/GenBank/DDBJ whole genome shotgun (WGS) entry which is preliminary data.</text>
</comment>
<evidence type="ECO:0000256" key="3">
    <source>
        <dbReference type="ARBA" id="ARBA00008819"/>
    </source>
</evidence>
<dbReference type="PANTHER" id="PTHR31637">
    <property type="entry name" value="2,3-BISPHOSPHOGLYCERATE-INDEPENDENT PHOSPHOGLYCERATE MUTASE"/>
    <property type="match status" value="1"/>
</dbReference>
<evidence type="ECO:0000259" key="9">
    <source>
        <dbReference type="Pfam" id="PF06415"/>
    </source>
</evidence>
<comment type="pathway">
    <text evidence="2">Carbohydrate degradation; glycolysis; pyruvate from D-glyceraldehyde 3-phosphate: step 3/5.</text>
</comment>
<evidence type="ECO:0000313" key="10">
    <source>
        <dbReference type="EMBL" id="MBT4870912.1"/>
    </source>
</evidence>
<accession>A0A8T5GG96</accession>
<dbReference type="Gene3D" id="3.40.1450.10">
    <property type="entry name" value="BPG-independent phosphoglycerate mutase, domain B"/>
    <property type="match status" value="1"/>
</dbReference>
<dbReference type="GO" id="GO:0004619">
    <property type="term" value="F:phosphoglycerate mutase activity"/>
    <property type="evidence" value="ECO:0007669"/>
    <property type="project" value="UniProtKB-EC"/>
</dbReference>
<comment type="cofactor">
    <cofactor evidence="1">
        <name>Mn(2+)</name>
        <dbReference type="ChEBI" id="CHEBI:29035"/>
    </cofactor>
</comment>
<dbReference type="InterPro" id="IPR036646">
    <property type="entry name" value="PGAM_B_sf"/>
</dbReference>
<gene>
    <name evidence="10" type="ORF">HON47_05030</name>
</gene>
<dbReference type="GO" id="GO:0030145">
    <property type="term" value="F:manganese ion binding"/>
    <property type="evidence" value="ECO:0007669"/>
    <property type="project" value="InterPro"/>
</dbReference>
<feature type="domain" description="BPG-independent PGAM N-terminal" evidence="9">
    <location>
        <begin position="80"/>
        <end position="224"/>
    </location>
</feature>
<dbReference type="PANTHER" id="PTHR31637:SF0">
    <property type="entry name" value="2,3-BISPHOSPHOGLYCERATE-INDEPENDENT PHOSPHOGLYCERATE MUTASE"/>
    <property type="match status" value="1"/>
</dbReference>
<protein>
    <recommendedName>
        <fullName evidence="4">phosphoglycerate mutase (2,3-diphosphoglycerate-independent)</fullName>
        <ecNumber evidence="4">5.4.2.12</ecNumber>
    </recommendedName>
</protein>
<sequence length="225" mass="25556">MQKVILVIRDGWGYRKEKKDNLIFEAKTPFNDKLLQTYPNVLINCSGESVGLPKNFQGNSEVGHITIGSGRKIIQSLTRINKAITDKSFFKNKEFLKAIKNCKKNNSVLHLVGLVQTQGVHAHINHLIALLDLCKKEKFENVKIHVITDGRDAPVKESLKHVKQVLGKIKKLGFGEIVTVSGRYYAMDRDLRWNRTKKYYNCLINGKGSEFSNPLTAIKKNHAKK</sequence>
<dbReference type="InterPro" id="IPR011258">
    <property type="entry name" value="BPG-indep_PGM_N"/>
</dbReference>
<reference evidence="10" key="1">
    <citation type="journal article" date="2021" name="ISME J.">
        <title>Mercury methylation by metabolically versatile and cosmopolitan marine bacteria.</title>
        <authorList>
            <person name="Lin H."/>
            <person name="Ascher D.B."/>
            <person name="Myung Y."/>
            <person name="Lamborg C.H."/>
            <person name="Hallam S.J."/>
            <person name="Gionfriddo C.M."/>
            <person name="Holt K.E."/>
            <person name="Moreau J.W."/>
        </authorList>
    </citation>
    <scope>NUCLEOTIDE SEQUENCE</scope>
    <source>
        <strain evidence="10">SI075_bin30</strain>
    </source>
</reference>
<evidence type="ECO:0000256" key="4">
    <source>
        <dbReference type="ARBA" id="ARBA00012026"/>
    </source>
</evidence>
<evidence type="ECO:0000256" key="8">
    <source>
        <dbReference type="ARBA" id="ARBA00023235"/>
    </source>
</evidence>
<evidence type="ECO:0000256" key="6">
    <source>
        <dbReference type="ARBA" id="ARBA00023152"/>
    </source>
</evidence>
<dbReference type="Pfam" id="PF06415">
    <property type="entry name" value="iPGM_N"/>
    <property type="match status" value="1"/>
</dbReference>
<evidence type="ECO:0000256" key="1">
    <source>
        <dbReference type="ARBA" id="ARBA00001936"/>
    </source>
</evidence>
<evidence type="ECO:0000313" key="11">
    <source>
        <dbReference type="Proteomes" id="UP000722459"/>
    </source>
</evidence>
<dbReference type="Proteomes" id="UP000722459">
    <property type="component" value="Unassembled WGS sequence"/>
</dbReference>
<dbReference type="SUPFAM" id="SSF64158">
    <property type="entry name" value="2,3-Bisphosphoglycerate-independent phosphoglycerate mutase, substrate-binding domain"/>
    <property type="match status" value="1"/>
</dbReference>
<dbReference type="InterPro" id="IPR005995">
    <property type="entry name" value="Pgm_bpd_ind"/>
</dbReference>
<name>A0A8T5GG96_9ARCH</name>
<feature type="non-terminal residue" evidence="10">
    <location>
        <position position="225"/>
    </location>
</feature>
<keyword evidence="7" id="KW-0464">Manganese</keyword>
<evidence type="ECO:0000256" key="5">
    <source>
        <dbReference type="ARBA" id="ARBA00022723"/>
    </source>
</evidence>
<dbReference type="Gene3D" id="3.40.720.10">
    <property type="entry name" value="Alkaline Phosphatase, subunit A"/>
    <property type="match status" value="1"/>
</dbReference>
<comment type="similarity">
    <text evidence="3">Belongs to the BPG-independent phosphoglycerate mutase family.</text>
</comment>
<dbReference type="EMBL" id="JABJNZ010000063">
    <property type="protein sequence ID" value="MBT4870912.1"/>
    <property type="molecule type" value="Genomic_DNA"/>
</dbReference>
<organism evidence="10 11">
    <name type="scientific">Candidatus Iainarchaeum sp</name>
    <dbReference type="NCBI Taxonomy" id="3101447"/>
    <lineage>
        <taxon>Archaea</taxon>
        <taxon>Candidatus Iainarchaeota</taxon>
        <taxon>Candidatus Iainarchaeia</taxon>
        <taxon>Candidatus Iainarchaeales</taxon>
        <taxon>Candidatus Iainarchaeaceae</taxon>
        <taxon>Candidatus Iainarchaeum</taxon>
    </lineage>
</organism>
<dbReference type="GO" id="GO:0005829">
    <property type="term" value="C:cytosol"/>
    <property type="evidence" value="ECO:0007669"/>
    <property type="project" value="TreeGrafter"/>
</dbReference>